<protein>
    <recommendedName>
        <fullName evidence="3">Type I-U CRISPR-associated protein Cas7</fullName>
    </recommendedName>
</protein>
<reference evidence="1 2" key="1">
    <citation type="journal article" date="2013" name="Biodegradation">
        <title>Quantitative proteomic analysis of ibuprofen-degrading Patulibacter sp. strain I11.</title>
        <authorList>
            <person name="Almeida B."/>
            <person name="Kjeldal H."/>
            <person name="Lolas I."/>
            <person name="Knudsen A.D."/>
            <person name="Carvalho G."/>
            <person name="Nielsen K.L."/>
            <person name="Barreto Crespo M.T."/>
            <person name="Stensballe A."/>
            <person name="Nielsen J.L."/>
        </authorList>
    </citation>
    <scope>NUCLEOTIDE SEQUENCE [LARGE SCALE GENOMIC DNA]</scope>
    <source>
        <strain evidence="1 2">I11</strain>
    </source>
</reference>
<dbReference type="InterPro" id="IPR013403">
    <property type="entry name" value="CRISPR-assoc_prot_Csb1/Cas7u"/>
</dbReference>
<evidence type="ECO:0008006" key="3">
    <source>
        <dbReference type="Google" id="ProtNLM"/>
    </source>
</evidence>
<dbReference type="RefSeq" id="WP_007574318.1">
    <property type="nucleotide sequence ID" value="NZ_AGUD01000163.1"/>
</dbReference>
<sequence length="390" mass="42345">MTDLLAVLREGLASAPTANRPAGIEIVQRLAPAGGLNVKPPSYEGDLEIHPRSIDGEVHQVIELDSVGSAANRIEEALAELDRAGDYPLPVARTTVDPGHGLEPIEITTLEAPHRVFDAWIRLSENADGTKFEDTQQGHDLTLAHPRKLDALLETSAHDLLLGVWDSHRKGPHGQIRLARSLTTSLIGLLPDDDRESSVVAALVGNAKPGEGHKALHSPFVQQPIAARRDPLNLGQASDLPKGEQKLSAQGLSSIPPVRTKQTVSITEARYLGYLSFPALRRLGFETYDETEVRVLLALLALYGLLLRDDQGWDLRSGATFVPTTALSFRIARAAGNPEEFVLDVLEARRLLDQAVARVGIKDRKITLQAGKTLDGLVQRSIADAKKKEQ</sequence>
<evidence type="ECO:0000313" key="1">
    <source>
        <dbReference type="EMBL" id="EHN11097.1"/>
    </source>
</evidence>
<gene>
    <name evidence="1" type="ORF">PAI11_20310</name>
</gene>
<organism evidence="1 2">
    <name type="scientific">Patulibacter medicamentivorans</name>
    <dbReference type="NCBI Taxonomy" id="1097667"/>
    <lineage>
        <taxon>Bacteria</taxon>
        <taxon>Bacillati</taxon>
        <taxon>Actinomycetota</taxon>
        <taxon>Thermoleophilia</taxon>
        <taxon>Solirubrobacterales</taxon>
        <taxon>Patulibacteraceae</taxon>
        <taxon>Patulibacter</taxon>
    </lineage>
</organism>
<dbReference type="EMBL" id="AGUD01000163">
    <property type="protein sequence ID" value="EHN11097.1"/>
    <property type="molecule type" value="Genomic_DNA"/>
</dbReference>
<comment type="caution">
    <text evidence="1">The sequence shown here is derived from an EMBL/GenBank/DDBJ whole genome shotgun (WGS) entry which is preliminary data.</text>
</comment>
<dbReference type="Pfam" id="PF09617">
    <property type="entry name" value="Cas_GSU0053"/>
    <property type="match status" value="1"/>
</dbReference>
<dbReference type="OrthoDB" id="190628at2"/>
<dbReference type="AlphaFoldDB" id="H0E5E0"/>
<dbReference type="NCBIfam" id="TIGR02570">
    <property type="entry name" value="cas7_GSU0053"/>
    <property type="match status" value="1"/>
</dbReference>
<proteinExistence type="predicted"/>
<name>H0E5E0_9ACTN</name>
<dbReference type="Proteomes" id="UP000005143">
    <property type="component" value="Unassembled WGS sequence"/>
</dbReference>
<accession>H0E5E0</accession>
<keyword evidence="2" id="KW-1185">Reference proteome</keyword>
<evidence type="ECO:0000313" key="2">
    <source>
        <dbReference type="Proteomes" id="UP000005143"/>
    </source>
</evidence>